<dbReference type="Proteomes" id="UP000414233">
    <property type="component" value="Unassembled WGS sequence"/>
</dbReference>
<evidence type="ECO:0000256" key="1">
    <source>
        <dbReference type="SAM" id="MobiDB-lite"/>
    </source>
</evidence>
<protein>
    <submittedName>
        <fullName evidence="2">Uncharacterized protein</fullName>
    </submittedName>
</protein>
<dbReference type="AlphaFoldDB" id="A0A5E4RQ62"/>
<dbReference type="EMBL" id="CABPRZ010000001">
    <property type="protein sequence ID" value="VVD64584.1"/>
    <property type="molecule type" value="Genomic_DNA"/>
</dbReference>
<feature type="region of interest" description="Disordered" evidence="1">
    <location>
        <begin position="38"/>
        <end position="62"/>
    </location>
</feature>
<evidence type="ECO:0000313" key="3">
    <source>
        <dbReference type="Proteomes" id="UP000414233"/>
    </source>
</evidence>
<proteinExistence type="predicted"/>
<organism evidence="2 3">
    <name type="scientific">Pandoraea terrae</name>
    <dbReference type="NCBI Taxonomy" id="1537710"/>
    <lineage>
        <taxon>Bacteria</taxon>
        <taxon>Pseudomonadati</taxon>
        <taxon>Pseudomonadota</taxon>
        <taxon>Betaproteobacteria</taxon>
        <taxon>Burkholderiales</taxon>
        <taxon>Burkholderiaceae</taxon>
        <taxon>Pandoraea</taxon>
    </lineage>
</organism>
<evidence type="ECO:0000313" key="2">
    <source>
        <dbReference type="EMBL" id="VVD64584.1"/>
    </source>
</evidence>
<accession>A0A5E4RQ62</accession>
<keyword evidence="3" id="KW-1185">Reference proteome</keyword>
<gene>
    <name evidence="2" type="ORF">PTE30175_00274</name>
</gene>
<name>A0A5E4RQ62_9BURK</name>
<reference evidence="2 3" key="1">
    <citation type="submission" date="2019-08" db="EMBL/GenBank/DDBJ databases">
        <authorList>
            <person name="Peeters C."/>
        </authorList>
    </citation>
    <scope>NUCLEOTIDE SEQUENCE [LARGE SCALE GENOMIC DNA]</scope>
    <source>
        <strain evidence="2 3">LMG 30175</strain>
    </source>
</reference>
<sequence length="724" mass="79268">MGPIPPVTSHRTVERAPFSPDAYRVLVGRLGGRAVQQAPASVPRASGRTFSGPGRNDGDLRRPLLGMLMPTCARPRNDPLRNVLRCFVEQKEETAATSRYEALCRAVREVLHKEGCAGLVGEPLARLQRARILETMERFIVSLGKDSDTSVEQTMERHRAKVAAALVLLPRDELRSLLRVADENLSGWVPGARVAVKLAYEVKAERLALTVNEGIRRLRCYCRPQIDNIENLTREIASFGRAVVMLREDALALELHTATSMDGPIGDVHQHLLDYLSPTQDIFPNLDNRQLNSLVKGMDHLGEGGEVVGKYRREAERRRRVVVEAYVEAVRPALDAILKGSDIAAFVAILEKAESYGSNARVVHAQLGNEAKGEDDAMVFRENLLGRVLQTLDSDELTAFAAWLESPVAHALIEALDTAGRALSSDDDDATAELGKGPYTRAVEMRILQGCVQQQLEDRNIKPYQAGPERAAGPIKVDVPDVAKVLRDVFGVSLNDKGVANVCSGPGTEQVQGAIMKCLRDMLATFDPKKRHVWKDGTDSGVDPTFIIDLPRADYSMKTADGVVDSLYDRTRVVDDRESRAKAAIEKLRTITGDNLRNLQLASYFANQSVFSGLQRILLSAQSPVRLPDGRPGCLVGGVQKVTYQIADDADGGLLLSAGYTIRGATHFMPPSPDGVERGNDMVLLDVNHGCADFTFALRIDEDGDVRLSAPLVYNYDVMPGEAQ</sequence>